<protein>
    <submittedName>
        <fullName evidence="1">Uncharacterized protein</fullName>
    </submittedName>
</protein>
<evidence type="ECO:0000313" key="2">
    <source>
        <dbReference type="Proteomes" id="UP001066276"/>
    </source>
</evidence>
<reference evidence="1" key="1">
    <citation type="journal article" date="2022" name="bioRxiv">
        <title>Sequencing and chromosome-scale assembly of the giantPleurodeles waltlgenome.</title>
        <authorList>
            <person name="Brown T."/>
            <person name="Elewa A."/>
            <person name="Iarovenko S."/>
            <person name="Subramanian E."/>
            <person name="Araus A.J."/>
            <person name="Petzold A."/>
            <person name="Susuki M."/>
            <person name="Suzuki K.-i.T."/>
            <person name="Hayashi T."/>
            <person name="Toyoda A."/>
            <person name="Oliveira C."/>
            <person name="Osipova E."/>
            <person name="Leigh N.D."/>
            <person name="Simon A."/>
            <person name="Yun M.H."/>
        </authorList>
    </citation>
    <scope>NUCLEOTIDE SEQUENCE</scope>
    <source>
        <strain evidence="1">20211129_DDA</strain>
        <tissue evidence="1">Liver</tissue>
    </source>
</reference>
<dbReference type="AlphaFoldDB" id="A0AAV7TR82"/>
<dbReference type="EMBL" id="JANPWB010000006">
    <property type="protein sequence ID" value="KAJ1179185.1"/>
    <property type="molecule type" value="Genomic_DNA"/>
</dbReference>
<accession>A0AAV7TR82</accession>
<keyword evidence="2" id="KW-1185">Reference proteome</keyword>
<proteinExistence type="predicted"/>
<gene>
    <name evidence="1" type="ORF">NDU88_004421</name>
</gene>
<sequence>MVDVPWGLVGGDVGPQVLVLVCRQSGWAGLRWCSAMWPGQAVPSFLLKGGDRVGAPKTRLRPGAGGGRGWKVPPTPEVRSGGLAWCFGCGLPAAAYWGEDRTPRRVASAAVTAAGAGRRHAHWSDL</sequence>
<organism evidence="1 2">
    <name type="scientific">Pleurodeles waltl</name>
    <name type="common">Iberian ribbed newt</name>
    <dbReference type="NCBI Taxonomy" id="8319"/>
    <lineage>
        <taxon>Eukaryota</taxon>
        <taxon>Metazoa</taxon>
        <taxon>Chordata</taxon>
        <taxon>Craniata</taxon>
        <taxon>Vertebrata</taxon>
        <taxon>Euteleostomi</taxon>
        <taxon>Amphibia</taxon>
        <taxon>Batrachia</taxon>
        <taxon>Caudata</taxon>
        <taxon>Salamandroidea</taxon>
        <taxon>Salamandridae</taxon>
        <taxon>Pleurodelinae</taxon>
        <taxon>Pleurodeles</taxon>
    </lineage>
</organism>
<comment type="caution">
    <text evidence="1">The sequence shown here is derived from an EMBL/GenBank/DDBJ whole genome shotgun (WGS) entry which is preliminary data.</text>
</comment>
<dbReference type="Proteomes" id="UP001066276">
    <property type="component" value="Chromosome 3_2"/>
</dbReference>
<name>A0AAV7TR82_PLEWA</name>
<evidence type="ECO:0000313" key="1">
    <source>
        <dbReference type="EMBL" id="KAJ1179185.1"/>
    </source>
</evidence>